<dbReference type="Proteomes" id="UP000248897">
    <property type="component" value="Chromosome 1"/>
</dbReference>
<keyword evidence="4" id="KW-1185">Reference proteome</keyword>
<evidence type="ECO:0000313" key="1">
    <source>
        <dbReference type="EMBL" id="QPS22668.1"/>
    </source>
</evidence>
<dbReference type="EMBL" id="CP065673">
    <property type="protein sequence ID" value="QPS22668.1"/>
    <property type="molecule type" value="Genomic_DNA"/>
</dbReference>
<keyword evidence="2" id="KW-0540">Nuclease</keyword>
<gene>
    <name evidence="1" type="ORF">I6G64_09925</name>
    <name evidence="2" type="ORF">NCTC12961_00614</name>
</gene>
<keyword evidence="2" id="KW-0255">Endonuclease</keyword>
<reference evidence="2 3" key="1">
    <citation type="submission" date="2018-06" db="EMBL/GenBank/DDBJ databases">
        <authorList>
            <consortium name="Pathogen Informatics"/>
            <person name="Doyle S."/>
        </authorList>
    </citation>
    <scope>NUCLEOTIDE SEQUENCE [LARGE SCALE GENOMIC DNA]</scope>
    <source>
        <strain evidence="2 3">NCTC12961</strain>
    </source>
</reference>
<sequence length="270" mass="30889">MLYAVIAEMDKSKWNDKPGVEYHIPKRYAKMLTPGTRVVYYKGQIKDRSYRPLRLSDKPHYFAIATIDSVYPDPKAKRGDLYAVVTDFQPFTEAVLAKKGESYFESIPSNRESNYWYDGVRPITEEIFNTIVEHAELSAVVMPEEKAVEEEGDYNDSFESEATHFEGAKISYFTTKYERKPLLKNQAVKLHGTTCCVCGFNFKAFYGEYAEGFIHIHHLLPVSELGGEKPVNPATDLVPVCANCHSIIHRKKDRTLSIDELKEMIQQQKG</sequence>
<dbReference type="RefSeq" id="WP_063202113.1">
    <property type="nucleotide sequence ID" value="NZ_CAMITG010000001.1"/>
</dbReference>
<evidence type="ECO:0000313" key="4">
    <source>
        <dbReference type="Proteomes" id="UP000594967"/>
    </source>
</evidence>
<organism evidence="2 3">
    <name type="scientific">Serratia plymuthica</name>
    <dbReference type="NCBI Taxonomy" id="82996"/>
    <lineage>
        <taxon>Bacteria</taxon>
        <taxon>Pseudomonadati</taxon>
        <taxon>Pseudomonadota</taxon>
        <taxon>Gammaproteobacteria</taxon>
        <taxon>Enterobacterales</taxon>
        <taxon>Yersiniaceae</taxon>
        <taxon>Serratia</taxon>
    </lineage>
</organism>
<dbReference type="InterPro" id="IPR003615">
    <property type="entry name" value="HNH_nuc"/>
</dbReference>
<accession>A0A2X4TWF2</accession>
<dbReference type="AlphaFoldDB" id="A0A2X4TWF2"/>
<keyword evidence="2" id="KW-0378">Hydrolase</keyword>
<evidence type="ECO:0000313" key="2">
    <source>
        <dbReference type="EMBL" id="SQI30699.1"/>
    </source>
</evidence>
<dbReference type="Gene3D" id="1.10.30.50">
    <property type="match status" value="1"/>
</dbReference>
<reference evidence="1 4" key="2">
    <citation type="submission" date="2020-12" db="EMBL/GenBank/DDBJ databases">
        <title>FDA dAtabase for Regulatory Grade micrObial Sequences (FDA-ARGOS): Supporting development and validation of Infectious Disease Dx tests.</title>
        <authorList>
            <person name="Sproer C."/>
            <person name="Gronow S."/>
            <person name="Severitt S."/>
            <person name="Schroder I."/>
            <person name="Tallon L."/>
            <person name="Sadzewicz L."/>
            <person name="Zhao X."/>
            <person name="Boylan J."/>
            <person name="Ott S."/>
            <person name="Bowen H."/>
            <person name="Vavikolanu K."/>
            <person name="Mehta A."/>
            <person name="Aluvathingal J."/>
            <person name="Nadendla S."/>
            <person name="Lowell S."/>
            <person name="Myers T."/>
            <person name="Yan Y."/>
            <person name="Sichtig H."/>
        </authorList>
    </citation>
    <scope>NUCLEOTIDE SEQUENCE [LARGE SCALE GENOMIC DNA]</scope>
    <source>
        <strain evidence="1 4">FDAARGOS_907</strain>
    </source>
</reference>
<proteinExistence type="predicted"/>
<dbReference type="CDD" id="cd00085">
    <property type="entry name" value="HNHc"/>
    <property type="match status" value="1"/>
</dbReference>
<dbReference type="EMBL" id="LS483469">
    <property type="protein sequence ID" value="SQI30699.1"/>
    <property type="molecule type" value="Genomic_DNA"/>
</dbReference>
<name>A0A2X4TWF2_SERPL</name>
<protein>
    <submittedName>
        <fullName evidence="1">HNH endonuclease</fullName>
    </submittedName>
    <submittedName>
        <fullName evidence="2">Predicted restriction endonuclease</fullName>
    </submittedName>
</protein>
<dbReference type="GO" id="GO:0004519">
    <property type="term" value="F:endonuclease activity"/>
    <property type="evidence" value="ECO:0007669"/>
    <property type="project" value="UniProtKB-KW"/>
</dbReference>
<dbReference type="Proteomes" id="UP000594967">
    <property type="component" value="Chromosome"/>
</dbReference>
<evidence type="ECO:0000313" key="3">
    <source>
        <dbReference type="Proteomes" id="UP000248897"/>
    </source>
</evidence>